<reference evidence="3 4" key="1">
    <citation type="submission" date="2015-08" db="EMBL/GenBank/DDBJ databases">
        <title>Antibacterial properties of a collection of Vibrionaceae strains.</title>
        <authorList>
            <person name="Giubergia S."/>
        </authorList>
    </citation>
    <scope>NUCLEOTIDE SEQUENCE [LARGE SCALE GENOMIC DNA]</scope>
    <source>
        <strain evidence="3 4">S0821</strain>
    </source>
</reference>
<dbReference type="InParanoid" id="A0A0Q2R2K8"/>
<feature type="region of interest" description="Disordered" evidence="1">
    <location>
        <begin position="107"/>
        <end position="160"/>
    </location>
</feature>
<gene>
    <name evidence="3" type="ORF">AMR76_07795</name>
</gene>
<dbReference type="RefSeq" id="WP_055465814.1">
    <property type="nucleotide sequence ID" value="NZ_LKHS01000006.1"/>
</dbReference>
<feature type="signal peptide" evidence="2">
    <location>
        <begin position="1"/>
        <end position="21"/>
    </location>
</feature>
<keyword evidence="2" id="KW-0732">Signal</keyword>
<dbReference type="InterPro" id="IPR021253">
    <property type="entry name" value="ZrgA-like"/>
</dbReference>
<dbReference type="Pfam" id="PF10986">
    <property type="entry name" value="ZrgA"/>
    <property type="match status" value="1"/>
</dbReference>
<sequence length="218" mass="24960">MFTKPMLALSISAAVCGSAFAHEEFRQHDAHVHGQVELNIAQDAHDLLIEITAPGADVVGFEHAPKTDAETQRLNQALENLNTADALFTLSERARCHLETASVHHTLGGHDDHDHDHDHDHDQHDDHDHEQHQAHDEHEHHDDHDHDHDHDGHDHHDHQHGSFTVQYQYHCDQIQELKQIDTHWFQLFPSTQKMDVNLLTDTQQTATELRPGQTRISL</sequence>
<evidence type="ECO:0000313" key="4">
    <source>
        <dbReference type="Proteomes" id="UP000051221"/>
    </source>
</evidence>
<evidence type="ECO:0000313" key="3">
    <source>
        <dbReference type="EMBL" id="KQH86445.1"/>
    </source>
</evidence>
<dbReference type="EMBL" id="LKHS01000006">
    <property type="protein sequence ID" value="KQH86445.1"/>
    <property type="molecule type" value="Genomic_DNA"/>
</dbReference>
<proteinExistence type="predicted"/>
<comment type="caution">
    <text evidence="3">The sequence shown here is derived from an EMBL/GenBank/DDBJ whole genome shotgun (WGS) entry which is preliminary data.</text>
</comment>
<dbReference type="Proteomes" id="UP000051221">
    <property type="component" value="Unassembled WGS sequence"/>
</dbReference>
<accession>A0A0Q2R2K8</accession>
<evidence type="ECO:0000256" key="2">
    <source>
        <dbReference type="SAM" id="SignalP"/>
    </source>
</evidence>
<evidence type="ECO:0000256" key="1">
    <source>
        <dbReference type="SAM" id="MobiDB-lite"/>
    </source>
</evidence>
<dbReference type="AlphaFoldDB" id="A0A0Q2R2K8"/>
<feature type="compositionally biased region" description="Basic and acidic residues" evidence="1">
    <location>
        <begin position="108"/>
        <end position="160"/>
    </location>
</feature>
<name>A0A0Q2R2K8_VIBFU</name>
<protein>
    <submittedName>
        <fullName evidence="3">Zinc-binding protein</fullName>
    </submittedName>
</protein>
<feature type="chain" id="PRO_5006196008" evidence="2">
    <location>
        <begin position="22"/>
        <end position="218"/>
    </location>
</feature>
<organism evidence="3 4">
    <name type="scientific">Vibrio furnissii</name>
    <dbReference type="NCBI Taxonomy" id="29494"/>
    <lineage>
        <taxon>Bacteria</taxon>
        <taxon>Pseudomonadati</taxon>
        <taxon>Pseudomonadota</taxon>
        <taxon>Gammaproteobacteria</taxon>
        <taxon>Vibrionales</taxon>
        <taxon>Vibrionaceae</taxon>
        <taxon>Vibrio</taxon>
    </lineage>
</organism>
<keyword evidence="4" id="KW-1185">Reference proteome</keyword>